<evidence type="ECO:0008006" key="5">
    <source>
        <dbReference type="Google" id="ProtNLM"/>
    </source>
</evidence>
<feature type="compositionally biased region" description="Low complexity" evidence="2">
    <location>
        <begin position="792"/>
        <end position="892"/>
    </location>
</feature>
<dbReference type="AlphaFoldDB" id="A0A0V0QGU1"/>
<dbReference type="InParanoid" id="A0A0V0QGU1"/>
<reference evidence="3 4" key="1">
    <citation type="journal article" date="2015" name="Sci. Rep.">
        <title>Genome of the facultative scuticociliatosis pathogen Pseudocohnilembus persalinus provides insight into its virulence through horizontal gene transfer.</title>
        <authorList>
            <person name="Xiong J."/>
            <person name="Wang G."/>
            <person name="Cheng J."/>
            <person name="Tian M."/>
            <person name="Pan X."/>
            <person name="Warren A."/>
            <person name="Jiang C."/>
            <person name="Yuan D."/>
            <person name="Miao W."/>
        </authorList>
    </citation>
    <scope>NUCLEOTIDE SEQUENCE [LARGE SCALE GENOMIC DNA]</scope>
    <source>
        <strain evidence="3">36N120E</strain>
    </source>
</reference>
<evidence type="ECO:0000256" key="2">
    <source>
        <dbReference type="SAM" id="MobiDB-lite"/>
    </source>
</evidence>
<dbReference type="Proteomes" id="UP000054937">
    <property type="component" value="Unassembled WGS sequence"/>
</dbReference>
<dbReference type="SMART" id="SM00698">
    <property type="entry name" value="MORN"/>
    <property type="match status" value="9"/>
</dbReference>
<feature type="region of interest" description="Disordered" evidence="2">
    <location>
        <begin position="752"/>
        <end position="916"/>
    </location>
</feature>
<feature type="compositionally biased region" description="Low complexity" evidence="2">
    <location>
        <begin position="903"/>
        <end position="916"/>
    </location>
</feature>
<dbReference type="PANTHER" id="PTHR23084">
    <property type="entry name" value="PHOSPHATIDYLINOSITOL-4-PHOSPHATE 5-KINASE RELATED"/>
    <property type="match status" value="1"/>
</dbReference>
<evidence type="ECO:0000313" key="3">
    <source>
        <dbReference type="EMBL" id="KRX01403.1"/>
    </source>
</evidence>
<feature type="region of interest" description="Disordered" evidence="2">
    <location>
        <begin position="1"/>
        <end position="66"/>
    </location>
</feature>
<dbReference type="Gene3D" id="2.20.110.10">
    <property type="entry name" value="Histone H3 K4-specific methyltransferase SET7/9 N-terminal domain"/>
    <property type="match status" value="4"/>
</dbReference>
<protein>
    <recommendedName>
        <fullName evidence="5">MORN motif</fullName>
    </recommendedName>
</protein>
<feature type="compositionally biased region" description="Basic and acidic residues" evidence="2">
    <location>
        <begin position="755"/>
        <end position="764"/>
    </location>
</feature>
<comment type="caution">
    <text evidence="3">The sequence shown here is derived from an EMBL/GenBank/DDBJ whole genome shotgun (WGS) entry which is preliminary data.</text>
</comment>
<organism evidence="3 4">
    <name type="scientific">Pseudocohnilembus persalinus</name>
    <name type="common">Ciliate</name>
    <dbReference type="NCBI Taxonomy" id="266149"/>
    <lineage>
        <taxon>Eukaryota</taxon>
        <taxon>Sar</taxon>
        <taxon>Alveolata</taxon>
        <taxon>Ciliophora</taxon>
        <taxon>Intramacronucleata</taxon>
        <taxon>Oligohymenophorea</taxon>
        <taxon>Scuticociliatia</taxon>
        <taxon>Philasterida</taxon>
        <taxon>Pseudocohnilembidae</taxon>
        <taxon>Pseudocohnilembus</taxon>
    </lineage>
</organism>
<keyword evidence="4" id="KW-1185">Reference proteome</keyword>
<keyword evidence="1" id="KW-0677">Repeat</keyword>
<dbReference type="Pfam" id="PF02493">
    <property type="entry name" value="MORN"/>
    <property type="match status" value="8"/>
</dbReference>
<gene>
    <name evidence="3" type="ORF">PPERSA_01306</name>
</gene>
<dbReference type="OrthoDB" id="300500at2759"/>
<name>A0A0V0QGU1_PSEPJ</name>
<dbReference type="PANTHER" id="PTHR23084:SF263">
    <property type="entry name" value="MORN REPEAT-CONTAINING PROTEIN 1"/>
    <property type="match status" value="1"/>
</dbReference>
<evidence type="ECO:0000256" key="1">
    <source>
        <dbReference type="ARBA" id="ARBA00022737"/>
    </source>
</evidence>
<feature type="compositionally biased region" description="Low complexity" evidence="2">
    <location>
        <begin position="765"/>
        <end position="784"/>
    </location>
</feature>
<dbReference type="InterPro" id="IPR003409">
    <property type="entry name" value="MORN"/>
</dbReference>
<proteinExistence type="predicted"/>
<feature type="compositionally biased region" description="Polar residues" evidence="2">
    <location>
        <begin position="1"/>
        <end position="34"/>
    </location>
</feature>
<accession>A0A0V0QGU1</accession>
<sequence>MGNLCCSQNQTPDLINAQQDGRNDQTKFNATTPGVPQENDANEVQPEVSKQQLQAQEKAQQHDFPDVELGKTARQRVQQVQPGLIAAIQAIEKIQLLINPILDPSEQIIAVKEYVNNVYVLLNGLNLYWVGLYEVYQKESAQFIQSAFQQYNAFAQYLQQLFEQAKKAQRKEEETEWTSFSQSFQQKEVIEHIEKTFINDFKTYHQQFRGYNTIRCQLNPKTSEQFKINLQGVDRDILSSFSSAYVRFHSKNHLGYTLWDQLFNGNLFVPRELFVQRYSEKCKVEPSKLRFITLLINSFTETINYFDFFDVLNNTPENFDSEGVILPEKISEIDALIEKIGEQKTEQKPESIDADTSKFHNGAIYKGKIVNNLFEGVGTLSFPHYTATGTFQAGKLNGPAKVSHYDIISEGNFVNGLLEGEGKVSYPDGTEFVGNFKNNFYQGKGTLTTFNNIAITGEWVEGKILEGRIVYPNQQAYEGQIVNNRHRHGKGRQYLLQENKTLFEGVFEMDEFAEGKLYKPDGSSVCFEGLLDTHFDAKGTYYYEGGVYNGLFNIESFWRVQGGQLNYSKIQQIEGTWERDAPVKAINYFDIHNKNTRYEGEWKNFNRHGNGQFFYNSGDHYEGQVKNNLRHGQGVYTYKNGDKYTGEFQENDFSGNGTFHFANGDVYVGQFLKAKFHGLGKYTFAVNQNSYQGQWDQDRYNGQGVYKNAKGQVTKAGLWSKDKLVTNFGSDVSQLNEIQDYLKQLDQPQQQQKVAEQKAAEAKEGQQLSQQQQPANQQQQPAEQKPAEQKPVEQQPAQQQAVQQQQPDNQQQQNNQQQAVQNQAVQNQQVDSNQQQQQQAQQQQAQQQQAQQQQAQQQQAQQQQAQQQEQNKQQEQPKQQEQSAPVAQQQSSKEQVDTRKQEAQPFQQEQAPVAKH</sequence>
<dbReference type="SUPFAM" id="SSF82185">
    <property type="entry name" value="Histone H3 K4-specific methyltransferase SET7/9 N-terminal domain"/>
    <property type="match status" value="3"/>
</dbReference>
<dbReference type="EMBL" id="LDAU01000170">
    <property type="protein sequence ID" value="KRX01403.1"/>
    <property type="molecule type" value="Genomic_DNA"/>
</dbReference>
<evidence type="ECO:0000313" key="4">
    <source>
        <dbReference type="Proteomes" id="UP000054937"/>
    </source>
</evidence>